<evidence type="ECO:0000313" key="3">
    <source>
        <dbReference type="WBParaSite" id="PDA_v2.g16650.t1"/>
    </source>
</evidence>
<feature type="region of interest" description="Disordered" evidence="1">
    <location>
        <begin position="1"/>
        <end position="28"/>
    </location>
</feature>
<reference evidence="3" key="1">
    <citation type="submission" date="2022-11" db="UniProtKB">
        <authorList>
            <consortium name="WormBaseParasite"/>
        </authorList>
    </citation>
    <scope>IDENTIFICATION</scope>
</reference>
<organism evidence="2 3">
    <name type="scientific">Panagrolaimus davidi</name>
    <dbReference type="NCBI Taxonomy" id="227884"/>
    <lineage>
        <taxon>Eukaryota</taxon>
        <taxon>Metazoa</taxon>
        <taxon>Ecdysozoa</taxon>
        <taxon>Nematoda</taxon>
        <taxon>Chromadorea</taxon>
        <taxon>Rhabditida</taxon>
        <taxon>Tylenchina</taxon>
        <taxon>Panagrolaimomorpha</taxon>
        <taxon>Panagrolaimoidea</taxon>
        <taxon>Panagrolaimidae</taxon>
        <taxon>Panagrolaimus</taxon>
    </lineage>
</organism>
<accession>A0A914PEL6</accession>
<evidence type="ECO:0000256" key="1">
    <source>
        <dbReference type="SAM" id="MobiDB-lite"/>
    </source>
</evidence>
<keyword evidence="2" id="KW-1185">Reference proteome</keyword>
<name>A0A914PEL6_9BILA</name>
<protein>
    <submittedName>
        <fullName evidence="3">Uncharacterized protein</fullName>
    </submittedName>
</protein>
<sequence length="102" mass="11688">MRGLFDESDSGSSNEEEENVDNIKEDKIRERRRRSVLGDFLDNPHTSEDVLANEGDFASGGGVHAPFLYPHHAKEEVPRRNFELIEGNGEEQRKAVRLLNYF</sequence>
<evidence type="ECO:0000313" key="2">
    <source>
        <dbReference type="Proteomes" id="UP000887578"/>
    </source>
</evidence>
<proteinExistence type="predicted"/>
<dbReference type="Proteomes" id="UP000887578">
    <property type="component" value="Unplaced"/>
</dbReference>
<dbReference type="WBParaSite" id="PDA_v2.g16650.t1">
    <property type="protein sequence ID" value="PDA_v2.g16650.t1"/>
    <property type="gene ID" value="PDA_v2.g16650"/>
</dbReference>
<feature type="compositionally biased region" description="Acidic residues" evidence="1">
    <location>
        <begin position="1"/>
        <end position="20"/>
    </location>
</feature>
<dbReference type="AlphaFoldDB" id="A0A914PEL6"/>